<dbReference type="RefSeq" id="WP_249831531.1">
    <property type="nucleotide sequence ID" value="NZ_JAMGBE010000002.1"/>
</dbReference>
<feature type="domain" description="VOC" evidence="1">
    <location>
        <begin position="162"/>
        <end position="277"/>
    </location>
</feature>
<proteinExistence type="predicted"/>
<dbReference type="InterPro" id="IPR029068">
    <property type="entry name" value="Glyas_Bleomycin-R_OHBP_Dase"/>
</dbReference>
<protein>
    <submittedName>
        <fullName evidence="2">VOC family protein</fullName>
    </submittedName>
</protein>
<dbReference type="Pfam" id="PF00903">
    <property type="entry name" value="Glyoxalase"/>
    <property type="match status" value="2"/>
</dbReference>
<dbReference type="EMBL" id="JAMGBE010000002">
    <property type="protein sequence ID" value="MCL6730075.1"/>
    <property type="molecule type" value="Genomic_DNA"/>
</dbReference>
<name>A0ABT0S2H8_9SPHN</name>
<dbReference type="PANTHER" id="PTHR33993:SF14">
    <property type="entry name" value="GB|AAF24581.1"/>
    <property type="match status" value="1"/>
</dbReference>
<keyword evidence="3" id="KW-1185">Reference proteome</keyword>
<dbReference type="InterPro" id="IPR052164">
    <property type="entry name" value="Anthracycline_SecMetBiosynth"/>
</dbReference>
<accession>A0ABT0S2H8</accession>
<feature type="domain" description="VOC" evidence="1">
    <location>
        <begin position="23"/>
        <end position="141"/>
    </location>
</feature>
<dbReference type="PROSITE" id="PS51819">
    <property type="entry name" value="VOC"/>
    <property type="match status" value="2"/>
</dbReference>
<dbReference type="Gene3D" id="3.10.180.10">
    <property type="entry name" value="2,3-Dihydroxybiphenyl 1,2-Dioxygenase, domain 1"/>
    <property type="match status" value="2"/>
</dbReference>
<sequence length="280" mass="30237">MTDVRDEAVGTAPANDRGTDRGSFIWYELMTTDAEGAKAFYDEVVGWNIGEASPDFNGYRMIGRSDGKAAGGVLPLTSEMQQHGARPTWLGYIHVTDVDRAVGSIEQAGGKSMMPAFDIPNVGRIAMVTDPQGAAFYLMKPIPPADDPHGQSDVFSVDQPQRVRWNELATADPGAAIEFYKEQFGWAQEGDMDMGSMGKYSFLQHEGKGIGAVMRKPDQMPVSMWTYYIGVDDIDRAANAIRDGGGQILNGPMEIPGGEYALNGMDPQGAPFGLVGPRCS</sequence>
<reference evidence="2" key="1">
    <citation type="submission" date="2022-05" db="EMBL/GenBank/DDBJ databases">
        <authorList>
            <person name="Jo J.-H."/>
            <person name="Im W.-T."/>
        </authorList>
    </citation>
    <scope>NUCLEOTIDE SEQUENCE</scope>
    <source>
        <strain evidence="2">SE220</strain>
    </source>
</reference>
<evidence type="ECO:0000313" key="3">
    <source>
        <dbReference type="Proteomes" id="UP001165342"/>
    </source>
</evidence>
<evidence type="ECO:0000259" key="1">
    <source>
        <dbReference type="PROSITE" id="PS51819"/>
    </source>
</evidence>
<dbReference type="SUPFAM" id="SSF54593">
    <property type="entry name" value="Glyoxalase/Bleomycin resistance protein/Dihydroxybiphenyl dioxygenase"/>
    <property type="match status" value="2"/>
</dbReference>
<gene>
    <name evidence="2" type="ORF">LZ538_08415</name>
</gene>
<dbReference type="InterPro" id="IPR037523">
    <property type="entry name" value="VOC_core"/>
</dbReference>
<dbReference type="CDD" id="cd07247">
    <property type="entry name" value="SgaA_N_like"/>
    <property type="match status" value="2"/>
</dbReference>
<comment type="caution">
    <text evidence="2">The sequence shown here is derived from an EMBL/GenBank/DDBJ whole genome shotgun (WGS) entry which is preliminary data.</text>
</comment>
<dbReference type="Proteomes" id="UP001165342">
    <property type="component" value="Unassembled WGS sequence"/>
</dbReference>
<evidence type="ECO:0000313" key="2">
    <source>
        <dbReference type="EMBL" id="MCL6730075.1"/>
    </source>
</evidence>
<dbReference type="InterPro" id="IPR004360">
    <property type="entry name" value="Glyas_Fos-R_dOase_dom"/>
</dbReference>
<organism evidence="2 3">
    <name type="scientific">Sphingomonas hankyongi</name>
    <dbReference type="NCBI Taxonomy" id="2908209"/>
    <lineage>
        <taxon>Bacteria</taxon>
        <taxon>Pseudomonadati</taxon>
        <taxon>Pseudomonadota</taxon>
        <taxon>Alphaproteobacteria</taxon>
        <taxon>Sphingomonadales</taxon>
        <taxon>Sphingomonadaceae</taxon>
        <taxon>Sphingomonas</taxon>
    </lineage>
</organism>
<dbReference type="PANTHER" id="PTHR33993">
    <property type="entry name" value="GLYOXALASE-RELATED"/>
    <property type="match status" value="1"/>
</dbReference>